<keyword evidence="1 3" id="KW-0547">Nucleotide-binding</keyword>
<dbReference type="PROSITE" id="PS51417">
    <property type="entry name" value="ARF"/>
    <property type="match status" value="1"/>
</dbReference>
<feature type="binding site" evidence="4">
    <location>
        <position position="60"/>
    </location>
    <ligand>
        <name>Mg(2+)</name>
        <dbReference type="ChEBI" id="CHEBI:18420"/>
    </ligand>
</feature>
<dbReference type="InterPro" id="IPR005225">
    <property type="entry name" value="Small_GTP-bd"/>
</dbReference>
<evidence type="ECO:0000256" key="2">
    <source>
        <dbReference type="ARBA" id="ARBA00023134"/>
    </source>
</evidence>
<keyword evidence="6" id="KW-1185">Reference proteome</keyword>
<feature type="binding site" evidence="4">
    <location>
        <position position="37"/>
    </location>
    <ligand>
        <name>Mg(2+)</name>
        <dbReference type="ChEBI" id="CHEBI:18420"/>
    </ligand>
</feature>
<dbReference type="Gene3D" id="3.40.50.300">
    <property type="entry name" value="P-loop containing nucleotide triphosphate hydrolases"/>
    <property type="match status" value="1"/>
</dbReference>
<evidence type="ECO:0000313" key="6">
    <source>
        <dbReference type="Proteomes" id="UP000029725"/>
    </source>
</evidence>
<dbReference type="GO" id="GO:0046872">
    <property type="term" value="F:metal ion binding"/>
    <property type="evidence" value="ECO:0007669"/>
    <property type="project" value="UniProtKB-KW"/>
</dbReference>
<dbReference type="AlphaFoldDB" id="A0A098VWM7"/>
<gene>
    <name evidence="5" type="ORF">DI09_1p110</name>
</gene>
<dbReference type="PANTHER" id="PTHR45732">
    <property type="entry name" value="ADP-RIBOSYLATION FACTOR-LIKE PROTEIN 8"/>
    <property type="match status" value="1"/>
</dbReference>
<organism evidence="5 6">
    <name type="scientific">Mitosporidium daphniae</name>
    <dbReference type="NCBI Taxonomy" id="1485682"/>
    <lineage>
        <taxon>Eukaryota</taxon>
        <taxon>Fungi</taxon>
        <taxon>Fungi incertae sedis</taxon>
        <taxon>Microsporidia</taxon>
        <taxon>Mitosporidium</taxon>
    </lineage>
</organism>
<evidence type="ECO:0000313" key="5">
    <source>
        <dbReference type="EMBL" id="KGG52161.1"/>
    </source>
</evidence>
<dbReference type="HOGENOM" id="CLU_160322_1_0_1"/>
<dbReference type="InterPro" id="IPR027417">
    <property type="entry name" value="P-loop_NTPase"/>
</dbReference>
<comment type="caution">
    <text evidence="5">The sequence shown here is derived from an EMBL/GenBank/DDBJ whole genome shotgun (WGS) entry which is preliminary data.</text>
</comment>
<reference evidence="5 6" key="1">
    <citation type="submission" date="2014-04" db="EMBL/GenBank/DDBJ databases">
        <title>A new species of microsporidia sheds light on the evolution of extreme parasitism.</title>
        <authorList>
            <person name="Haag K.L."/>
            <person name="James T.Y."/>
            <person name="Larsson R."/>
            <person name="Schaer T.M."/>
            <person name="Refardt D."/>
            <person name="Pombert J.-F."/>
            <person name="Ebert D."/>
        </authorList>
    </citation>
    <scope>NUCLEOTIDE SEQUENCE [LARGE SCALE GENOMIC DNA]</scope>
    <source>
        <strain evidence="5 6">UGP3</strain>
        <tissue evidence="5">Spores</tissue>
    </source>
</reference>
<feature type="binding site" evidence="3">
    <location>
        <position position="82"/>
    </location>
    <ligand>
        <name>GTP</name>
        <dbReference type="ChEBI" id="CHEBI:37565"/>
    </ligand>
</feature>
<dbReference type="RefSeq" id="XP_013238588.1">
    <property type="nucleotide sequence ID" value="XM_013383134.1"/>
</dbReference>
<protein>
    <submittedName>
        <fullName evidence="5">Uncharacterized protein</fullName>
    </submittedName>
</protein>
<dbReference type="Pfam" id="PF00025">
    <property type="entry name" value="Arf"/>
    <property type="match status" value="1"/>
</dbReference>
<accession>A0A098VWM7</accession>
<keyword evidence="2 3" id="KW-0342">GTP-binding</keyword>
<dbReference type="GO" id="GO:0003924">
    <property type="term" value="F:GTPase activity"/>
    <property type="evidence" value="ECO:0007669"/>
    <property type="project" value="InterPro"/>
</dbReference>
<dbReference type="OrthoDB" id="2011769at2759"/>
<name>A0A098VWM7_9MICR</name>
<dbReference type="EMBL" id="JMKJ01000111">
    <property type="protein sequence ID" value="KGG52161.1"/>
    <property type="molecule type" value="Genomic_DNA"/>
</dbReference>
<dbReference type="SUPFAM" id="SSF52540">
    <property type="entry name" value="P-loop containing nucleoside triphosphate hydrolases"/>
    <property type="match status" value="1"/>
</dbReference>
<dbReference type="Proteomes" id="UP000029725">
    <property type="component" value="Unassembled WGS sequence"/>
</dbReference>
<dbReference type="GO" id="GO:0005525">
    <property type="term" value="F:GTP binding"/>
    <property type="evidence" value="ECO:0007669"/>
    <property type="project" value="UniProtKB-KW"/>
</dbReference>
<dbReference type="GeneID" id="25258898"/>
<dbReference type="PANTHER" id="PTHR45732:SF7">
    <property type="entry name" value="ADP-RIBOSYLATION FACTOR-LIKE PROTEIN 8"/>
    <property type="match status" value="1"/>
</dbReference>
<feature type="binding site" evidence="3">
    <location>
        <begin position="30"/>
        <end position="37"/>
    </location>
    <ligand>
        <name>GTP</name>
        <dbReference type="ChEBI" id="CHEBI:37565"/>
    </ligand>
</feature>
<proteinExistence type="predicted"/>
<evidence type="ECO:0000256" key="4">
    <source>
        <dbReference type="PIRSR" id="PIRSR606689-2"/>
    </source>
</evidence>
<dbReference type="NCBIfam" id="TIGR00231">
    <property type="entry name" value="small_GTP"/>
    <property type="match status" value="1"/>
</dbReference>
<sequence>MVFIVSIFYRFLDWLRSLFFKQEMELTIVGIQNAGKTTLLNMITVSTILNGVFNEDMIPTIGFNMRKITKGGIIIKMWDIGGQPRFRSMWERYCRNVNAIL</sequence>
<dbReference type="InterPro" id="IPR006689">
    <property type="entry name" value="Small_GTPase_ARF/SAR"/>
</dbReference>
<keyword evidence="4" id="KW-0479">Metal-binding</keyword>
<evidence type="ECO:0000256" key="3">
    <source>
        <dbReference type="PIRSR" id="PIRSR606689-1"/>
    </source>
</evidence>
<evidence type="ECO:0000256" key="1">
    <source>
        <dbReference type="ARBA" id="ARBA00022741"/>
    </source>
</evidence>
<keyword evidence="4" id="KW-0460">Magnesium</keyword>
<dbReference type="VEuPathDB" id="MicrosporidiaDB:DI09_1p110"/>